<keyword evidence="2 10" id="KW-0813">Transport</keyword>
<keyword evidence="3 10" id="KW-1134">Transmembrane beta strand</keyword>
<evidence type="ECO:0000256" key="11">
    <source>
        <dbReference type="RuleBase" id="RU003357"/>
    </source>
</evidence>
<reference evidence="15" key="1">
    <citation type="journal article" date="2020" name="mSystems">
        <title>Genome- and Community-Level Interaction Insights into Carbon Utilization and Element Cycling Functions of Hydrothermarchaeota in Hydrothermal Sediment.</title>
        <authorList>
            <person name="Zhou Z."/>
            <person name="Liu Y."/>
            <person name="Xu W."/>
            <person name="Pan J."/>
            <person name="Luo Z.H."/>
            <person name="Li M."/>
        </authorList>
    </citation>
    <scope>NUCLEOTIDE SEQUENCE [LARGE SCALE GENOMIC DNA]</scope>
    <source>
        <strain evidence="15">HyVt-577</strain>
    </source>
</reference>
<evidence type="ECO:0000313" key="15">
    <source>
        <dbReference type="EMBL" id="HGY56283.1"/>
    </source>
</evidence>
<gene>
    <name evidence="15" type="ORF">ENK44_11300</name>
</gene>
<dbReference type="Pfam" id="PF00593">
    <property type="entry name" value="TonB_dep_Rec_b-barrel"/>
    <property type="match status" value="1"/>
</dbReference>
<dbReference type="Proteomes" id="UP000885779">
    <property type="component" value="Unassembled WGS sequence"/>
</dbReference>
<comment type="subcellular location">
    <subcellularLocation>
        <location evidence="1 10">Cell outer membrane</location>
        <topology evidence="1 10">Multi-pass membrane protein</topology>
    </subcellularLocation>
</comment>
<feature type="domain" description="TonB-dependent receptor-like beta-barrel" evidence="13">
    <location>
        <begin position="183"/>
        <end position="588"/>
    </location>
</feature>
<dbReference type="InterPro" id="IPR037066">
    <property type="entry name" value="Plug_dom_sf"/>
</dbReference>
<name>A0A7V4WVV9_CALAY</name>
<keyword evidence="5 12" id="KW-0732">Signal</keyword>
<dbReference type="InterPro" id="IPR000531">
    <property type="entry name" value="Beta-barrel_TonB"/>
</dbReference>
<evidence type="ECO:0000256" key="1">
    <source>
        <dbReference type="ARBA" id="ARBA00004571"/>
    </source>
</evidence>
<evidence type="ECO:0000256" key="2">
    <source>
        <dbReference type="ARBA" id="ARBA00022448"/>
    </source>
</evidence>
<evidence type="ECO:0000256" key="7">
    <source>
        <dbReference type="ARBA" id="ARBA00023136"/>
    </source>
</evidence>
<proteinExistence type="inferred from homology"/>
<dbReference type="AlphaFoldDB" id="A0A7V4WVV9"/>
<accession>A0A7V4WVV9</accession>
<feature type="domain" description="TonB-dependent receptor plug" evidence="14">
    <location>
        <begin position="46"/>
        <end position="162"/>
    </location>
</feature>
<keyword evidence="6 11" id="KW-0798">TonB box</keyword>
<keyword evidence="7 10" id="KW-0472">Membrane</keyword>
<dbReference type="InterPro" id="IPR036942">
    <property type="entry name" value="Beta-barrel_TonB_sf"/>
</dbReference>
<evidence type="ECO:0000256" key="12">
    <source>
        <dbReference type="SAM" id="SignalP"/>
    </source>
</evidence>
<dbReference type="PANTHER" id="PTHR30069">
    <property type="entry name" value="TONB-DEPENDENT OUTER MEMBRANE RECEPTOR"/>
    <property type="match status" value="1"/>
</dbReference>
<evidence type="ECO:0000256" key="3">
    <source>
        <dbReference type="ARBA" id="ARBA00022452"/>
    </source>
</evidence>
<dbReference type="PROSITE" id="PS52016">
    <property type="entry name" value="TONB_DEPENDENT_REC_3"/>
    <property type="match status" value="1"/>
</dbReference>
<evidence type="ECO:0000256" key="4">
    <source>
        <dbReference type="ARBA" id="ARBA00022692"/>
    </source>
</evidence>
<dbReference type="InterPro" id="IPR039426">
    <property type="entry name" value="TonB-dep_rcpt-like"/>
</dbReference>
<dbReference type="InterPro" id="IPR010916">
    <property type="entry name" value="TonB_box_CS"/>
</dbReference>
<evidence type="ECO:0000259" key="14">
    <source>
        <dbReference type="Pfam" id="PF07715"/>
    </source>
</evidence>
<dbReference type="PROSITE" id="PS00430">
    <property type="entry name" value="TONB_DEPENDENT_REC_1"/>
    <property type="match status" value="1"/>
</dbReference>
<feature type="chain" id="PRO_5031495502" evidence="12">
    <location>
        <begin position="21"/>
        <end position="615"/>
    </location>
</feature>
<dbReference type="GO" id="GO:0044718">
    <property type="term" value="P:siderophore transmembrane transport"/>
    <property type="evidence" value="ECO:0007669"/>
    <property type="project" value="TreeGrafter"/>
</dbReference>
<comment type="similarity">
    <text evidence="10 11">Belongs to the TonB-dependent receptor family.</text>
</comment>
<dbReference type="Gene3D" id="2.170.130.10">
    <property type="entry name" value="TonB-dependent receptor, plug domain"/>
    <property type="match status" value="1"/>
</dbReference>
<dbReference type="PANTHER" id="PTHR30069:SF29">
    <property type="entry name" value="HEMOGLOBIN AND HEMOGLOBIN-HAPTOGLOBIN-BINDING PROTEIN 1-RELATED"/>
    <property type="match status" value="1"/>
</dbReference>
<dbReference type="EMBL" id="DRQG01000106">
    <property type="protein sequence ID" value="HGY56283.1"/>
    <property type="molecule type" value="Genomic_DNA"/>
</dbReference>
<evidence type="ECO:0000256" key="9">
    <source>
        <dbReference type="ARBA" id="ARBA00023237"/>
    </source>
</evidence>
<dbReference type="Pfam" id="PF07715">
    <property type="entry name" value="Plug"/>
    <property type="match status" value="1"/>
</dbReference>
<evidence type="ECO:0000259" key="13">
    <source>
        <dbReference type="Pfam" id="PF00593"/>
    </source>
</evidence>
<keyword evidence="4 10" id="KW-0812">Transmembrane</keyword>
<dbReference type="SUPFAM" id="SSF56935">
    <property type="entry name" value="Porins"/>
    <property type="match status" value="1"/>
</dbReference>
<protein>
    <submittedName>
        <fullName evidence="15">TonB-dependent receptor</fullName>
    </submittedName>
</protein>
<dbReference type="InterPro" id="IPR012910">
    <property type="entry name" value="Plug_dom"/>
</dbReference>
<dbReference type="GO" id="GO:0009279">
    <property type="term" value="C:cell outer membrane"/>
    <property type="evidence" value="ECO:0007669"/>
    <property type="project" value="UniProtKB-SubCell"/>
</dbReference>
<sequence length="615" mass="68730">MKTLFLILLFLFGMTFTAAAQSAKADSVYDSADSIVVIANRYSVSLRNVAYGYQVIPAERIKKLATHSALEMVDIEFPSAYVMEKKVIGYGVGPQGSGQLYLRGLGGQPNTGVLVLLNGHPDFMGIFGHPLPDVYGADDVQQVEILSGASSTVFGGNAMGGVVNIVTQPDYNRLMRLSMTGGSFGTYDYGLNLSKQFGAHGLYLTARSQQTDGHIAQSGFKALRLQGGWAWQFTPEWNLSVSGRWVPYSFDDPSRGQEDPAGLGTYAKIERGTGEIKLDNRHKNWQGTTQLYANFGYHRFYDGFKSNDFSYGLSSYQFWNYSDRLQFAGGIDVLYYGGQAKNPFAKLPWGAPVVKEDKKAYQSLGAYLLGFYQPARFLQIKAGLRYQTLTSFSSRVSPLAVVTLQPAQSYSIYAAYKSGFRFPTMRELYLFPSANEALKEESVQTYEAGLTYTLNKTTRLRVAFYRNQVDNIIQLVPATPPNQFQNSGAATQTGIESQIQFQPFGHWKVQLSYAYLNPDDLTAYNPKHQVKYMAGRSWKSFSVILYGKYVQDLYALNNHQKPLPDYFLLNAAFNYSFRQFGLSLKLLNILDRSYLVSSGYSAPRFHILAGIDFEL</sequence>
<comment type="caution">
    <text evidence="15">The sequence shown here is derived from an EMBL/GenBank/DDBJ whole genome shotgun (WGS) entry which is preliminary data.</text>
</comment>
<evidence type="ECO:0000256" key="8">
    <source>
        <dbReference type="ARBA" id="ARBA00023170"/>
    </source>
</evidence>
<evidence type="ECO:0000256" key="10">
    <source>
        <dbReference type="PROSITE-ProRule" id="PRU01360"/>
    </source>
</evidence>
<feature type="signal peptide" evidence="12">
    <location>
        <begin position="1"/>
        <end position="20"/>
    </location>
</feature>
<keyword evidence="8 15" id="KW-0675">Receptor</keyword>
<keyword evidence="9 10" id="KW-0998">Cell outer membrane</keyword>
<organism evidence="15">
    <name type="scientific">Caldithrix abyssi</name>
    <dbReference type="NCBI Taxonomy" id="187145"/>
    <lineage>
        <taxon>Bacteria</taxon>
        <taxon>Pseudomonadati</taxon>
        <taxon>Calditrichota</taxon>
        <taxon>Calditrichia</taxon>
        <taxon>Calditrichales</taxon>
        <taxon>Calditrichaceae</taxon>
        <taxon>Caldithrix</taxon>
    </lineage>
</organism>
<evidence type="ECO:0000256" key="5">
    <source>
        <dbReference type="ARBA" id="ARBA00022729"/>
    </source>
</evidence>
<evidence type="ECO:0000256" key="6">
    <source>
        <dbReference type="ARBA" id="ARBA00023077"/>
    </source>
</evidence>
<dbReference type="GO" id="GO:0015344">
    <property type="term" value="F:siderophore uptake transmembrane transporter activity"/>
    <property type="evidence" value="ECO:0007669"/>
    <property type="project" value="TreeGrafter"/>
</dbReference>
<dbReference type="Gene3D" id="2.40.170.20">
    <property type="entry name" value="TonB-dependent receptor, beta-barrel domain"/>
    <property type="match status" value="1"/>
</dbReference>